<evidence type="ECO:0000313" key="6">
    <source>
        <dbReference type="Proteomes" id="UP001553161"/>
    </source>
</evidence>
<protein>
    <recommendedName>
        <fullName evidence="3">glucarate dehydratase</fullName>
        <ecNumber evidence="3">4.2.1.40</ecNumber>
    </recommendedName>
</protein>
<name>A0ABV3L5Q6_9RHOB</name>
<dbReference type="InterPro" id="IPR036849">
    <property type="entry name" value="Enolase-like_C_sf"/>
</dbReference>
<comment type="caution">
    <text evidence="5">The sequence shown here is derived from an EMBL/GenBank/DDBJ whole genome shotgun (WGS) entry which is preliminary data.</text>
</comment>
<dbReference type="PANTHER" id="PTHR48080:SF4">
    <property type="entry name" value="GLUCARATE DEHYDRATASE"/>
    <property type="match status" value="1"/>
</dbReference>
<dbReference type="EMBL" id="JBFBVU010000008">
    <property type="protein sequence ID" value="MEV8466876.1"/>
    <property type="molecule type" value="Genomic_DNA"/>
</dbReference>
<evidence type="ECO:0000256" key="3">
    <source>
        <dbReference type="ARBA" id="ARBA00011973"/>
    </source>
</evidence>
<dbReference type="InterPro" id="IPR013342">
    <property type="entry name" value="Mandelate_racemase_C"/>
</dbReference>
<evidence type="ECO:0000313" key="5">
    <source>
        <dbReference type="EMBL" id="MEV8466876.1"/>
    </source>
</evidence>
<dbReference type="InterPro" id="IPR029065">
    <property type="entry name" value="Enolase_C-like"/>
</dbReference>
<dbReference type="RefSeq" id="WP_366192662.1">
    <property type="nucleotide sequence ID" value="NZ_JBFBVU010000008.1"/>
</dbReference>
<reference evidence="5 6" key="1">
    <citation type="submission" date="2024-07" db="EMBL/GenBank/DDBJ databases">
        <authorList>
            <person name="Kang M."/>
        </authorList>
    </citation>
    <scope>NUCLEOTIDE SEQUENCE [LARGE SCALE GENOMIC DNA]</scope>
    <source>
        <strain evidence="5 6">DFM31</strain>
    </source>
</reference>
<dbReference type="SMART" id="SM00922">
    <property type="entry name" value="MR_MLE"/>
    <property type="match status" value="1"/>
</dbReference>
<comment type="catalytic activity">
    <reaction evidence="1">
        <text>D-glucarate = 5-dehydro-4-deoxy-D-glucarate + H2O</text>
        <dbReference type="Rhea" id="RHEA:14573"/>
        <dbReference type="ChEBI" id="CHEBI:15377"/>
        <dbReference type="ChEBI" id="CHEBI:30612"/>
        <dbReference type="ChEBI" id="CHEBI:42819"/>
        <dbReference type="EC" id="4.2.1.40"/>
    </reaction>
</comment>
<dbReference type="SUPFAM" id="SSF51604">
    <property type="entry name" value="Enolase C-terminal domain-like"/>
    <property type="match status" value="2"/>
</dbReference>
<dbReference type="Gene3D" id="3.30.390.10">
    <property type="entry name" value="Enolase-like, N-terminal domain"/>
    <property type="match status" value="1"/>
</dbReference>
<dbReference type="Gene3D" id="3.20.20.120">
    <property type="entry name" value="Enolase-like C-terminal domain"/>
    <property type="match status" value="2"/>
</dbReference>
<sequence>MCGDDLENGLATPADYALYADWLVNERGYKAVKLHGWMPPVPGAPDVRKDYAACAAVREAVGPDMPLMLDPHHFYSRTESMWLADKLAELDFAWIEECMEEASMSSYQWLTKGSKLNILGLESMTGEHWTRAEWVRNGAWDLVRTGVWDVVGITPSMKISNMAESFHMSCEVHGHGAGNLEVSLAISNRTCAERGLLRPFLDYEKPKEYQNRIDDEMDKDSYVHALDTLGLLPQLEGLIQYLKVPTVGIEGNARVEAATELSLATNMYVIQASHLPPNLAQDAFRVVLSDHHYWGGLKASRDLARICVIWGVGLSMHSNSHLGISLAAATPNLTYDCATHYPWQVDEVIKGGRLRFERGSLAVPDGPGLGVTLDRAALARLYQAWLDTGIRKRDDIFEMKKQQPDWEFGRPKF</sequence>
<dbReference type="Pfam" id="PF13378">
    <property type="entry name" value="MR_MLE_C"/>
    <property type="match status" value="2"/>
</dbReference>
<proteinExistence type="predicted"/>
<evidence type="ECO:0000256" key="2">
    <source>
        <dbReference type="ARBA" id="ARBA00005183"/>
    </source>
</evidence>
<organism evidence="5 6">
    <name type="scientific">Meridianimarinicoccus marinus</name>
    <dbReference type="NCBI Taxonomy" id="3231483"/>
    <lineage>
        <taxon>Bacteria</taxon>
        <taxon>Pseudomonadati</taxon>
        <taxon>Pseudomonadota</taxon>
        <taxon>Alphaproteobacteria</taxon>
        <taxon>Rhodobacterales</taxon>
        <taxon>Paracoccaceae</taxon>
        <taxon>Meridianimarinicoccus</taxon>
    </lineage>
</organism>
<dbReference type="Proteomes" id="UP001553161">
    <property type="component" value="Unassembled WGS sequence"/>
</dbReference>
<gene>
    <name evidence="5" type="ORF">AB0T83_08810</name>
</gene>
<keyword evidence="6" id="KW-1185">Reference proteome</keyword>
<dbReference type="PANTHER" id="PTHR48080">
    <property type="entry name" value="D-GALACTONATE DEHYDRATASE-RELATED"/>
    <property type="match status" value="1"/>
</dbReference>
<evidence type="ECO:0000259" key="4">
    <source>
        <dbReference type="SMART" id="SM00922"/>
    </source>
</evidence>
<comment type="pathway">
    <text evidence="2">Carbohydrate acid metabolism; D-glucarate degradation; 2,5-dioxopentanoate from D-glucarate: step 1/2.</text>
</comment>
<feature type="domain" description="Mandelate racemase/muconate lactonizing enzyme C-terminal" evidence="4">
    <location>
        <begin position="13"/>
        <end position="117"/>
    </location>
</feature>
<accession>A0ABV3L5Q6</accession>
<dbReference type="InterPro" id="IPR029017">
    <property type="entry name" value="Enolase-like_N"/>
</dbReference>
<evidence type="ECO:0000256" key="1">
    <source>
        <dbReference type="ARBA" id="ARBA00001426"/>
    </source>
</evidence>
<dbReference type="InterPro" id="IPR034593">
    <property type="entry name" value="DgoD-like"/>
</dbReference>
<dbReference type="EC" id="4.2.1.40" evidence="3"/>